<dbReference type="Proteomes" id="UP000317265">
    <property type="component" value="Unassembled WGS sequence"/>
</dbReference>
<dbReference type="PANTHER" id="PTHR34473:SF2">
    <property type="entry name" value="UPF0699 TRANSMEMBRANE PROTEIN YDBT"/>
    <property type="match status" value="1"/>
</dbReference>
<dbReference type="Proteomes" id="UP000316080">
    <property type="component" value="Unassembled WGS sequence"/>
</dbReference>
<feature type="non-terminal residue" evidence="4">
    <location>
        <position position="179"/>
    </location>
</feature>
<keyword evidence="1" id="KW-0812">Transmembrane</keyword>
<keyword evidence="1" id="KW-1133">Transmembrane helix</keyword>
<evidence type="ECO:0000256" key="1">
    <source>
        <dbReference type="SAM" id="Phobius"/>
    </source>
</evidence>
<feature type="domain" description="YdbS-like PH" evidence="2">
    <location>
        <begin position="76"/>
        <end position="165"/>
    </location>
</feature>
<dbReference type="EMBL" id="QNVI01000019">
    <property type="protein sequence ID" value="TDA39824.1"/>
    <property type="molecule type" value="Genomic_DNA"/>
</dbReference>
<evidence type="ECO:0000313" key="3">
    <source>
        <dbReference type="EMBL" id="RZN55592.1"/>
    </source>
</evidence>
<comment type="caution">
    <text evidence="4">The sequence shown here is derived from an EMBL/GenBank/DDBJ whole genome shotgun (WGS) entry which is preliminary data.</text>
</comment>
<organism evidence="4 6">
    <name type="scientific">Thermoproteota archaeon</name>
    <dbReference type="NCBI Taxonomy" id="2056631"/>
    <lineage>
        <taxon>Archaea</taxon>
        <taxon>Thermoproteota</taxon>
    </lineage>
</organism>
<protein>
    <submittedName>
        <fullName evidence="3">PH domain-containing protein</fullName>
    </submittedName>
</protein>
<sequence>MKVEIGKEFYPDPKMKKLFFSYLILAIIPLLVLGIGISLYLFIINEWHILTYFSILYFIPIIVIAIFISYWIPKYYKSIKFILTENEVRVERGVWWKMRHAVPYSRIMSVDTIQGPISRHFGIGTVDIYTAGYTGSAGGGGGPMKRRAEASIIHISNFLEIREFILNIVKGRPLFSTTS</sequence>
<reference evidence="3 5" key="2">
    <citation type="journal article" date="2019" name="Nat. Microbiol.">
        <title>Wide diversity of methane and short-chain alkane metabolisms in uncultured archaea.</title>
        <authorList>
            <person name="Borrel G."/>
            <person name="Adam P.S."/>
            <person name="McKay L.J."/>
            <person name="Chen L.X."/>
            <person name="Sierra-Garcia I.N."/>
            <person name="Sieber C.M."/>
            <person name="Letourneur Q."/>
            <person name="Ghozlane A."/>
            <person name="Andersen G.L."/>
            <person name="Li W.J."/>
            <person name="Hallam S.J."/>
            <person name="Muyzer G."/>
            <person name="de Oliveira V.M."/>
            <person name="Inskeep W.P."/>
            <person name="Banfield J.F."/>
            <person name="Gribaldo S."/>
        </authorList>
    </citation>
    <scope>NUCLEOTIDE SEQUENCE [LARGE SCALE GENOMIC DNA]</scope>
    <source>
        <strain evidence="3">Verst-YHS</strain>
    </source>
</reference>
<evidence type="ECO:0000313" key="5">
    <source>
        <dbReference type="Proteomes" id="UP000316080"/>
    </source>
</evidence>
<evidence type="ECO:0000313" key="4">
    <source>
        <dbReference type="EMBL" id="TDA39824.1"/>
    </source>
</evidence>
<name>A0A523BFZ3_9CREN</name>
<dbReference type="InterPro" id="IPR005182">
    <property type="entry name" value="YdbS-like_PH"/>
</dbReference>
<keyword evidence="1" id="KW-0472">Membrane</keyword>
<evidence type="ECO:0000313" key="6">
    <source>
        <dbReference type="Proteomes" id="UP000317265"/>
    </source>
</evidence>
<dbReference type="AlphaFoldDB" id="A0A523BFZ3"/>
<dbReference type="PANTHER" id="PTHR34473">
    <property type="entry name" value="UPF0699 TRANSMEMBRANE PROTEIN YDBS"/>
    <property type="match status" value="1"/>
</dbReference>
<gene>
    <name evidence="4" type="ORF">DSO09_01620</name>
    <name evidence="3" type="ORF">EF809_04905</name>
</gene>
<dbReference type="Pfam" id="PF03703">
    <property type="entry name" value="bPH_2"/>
    <property type="match status" value="1"/>
</dbReference>
<feature type="transmembrane region" description="Helical" evidence="1">
    <location>
        <begin position="49"/>
        <end position="72"/>
    </location>
</feature>
<accession>A0A523BFZ3</accession>
<evidence type="ECO:0000259" key="2">
    <source>
        <dbReference type="Pfam" id="PF03703"/>
    </source>
</evidence>
<dbReference type="EMBL" id="RXIH01000040">
    <property type="protein sequence ID" value="RZN55592.1"/>
    <property type="molecule type" value="Genomic_DNA"/>
</dbReference>
<reference evidence="4 6" key="1">
    <citation type="journal article" date="2019" name="Nat. Microbiol.">
        <title>Expanding anaerobic alkane metabolism in the domain of Archaea.</title>
        <authorList>
            <person name="Wang Y."/>
            <person name="Wegener G."/>
            <person name="Hou J."/>
            <person name="Wang F."/>
            <person name="Xiao X."/>
        </authorList>
    </citation>
    <scope>NUCLEOTIDE SEQUENCE [LARGE SCALE GENOMIC DNA]</scope>
    <source>
        <strain evidence="4">WYZ-LMO11</strain>
    </source>
</reference>
<feature type="transmembrane region" description="Helical" evidence="1">
    <location>
        <begin position="20"/>
        <end position="43"/>
    </location>
</feature>
<proteinExistence type="predicted"/>